<evidence type="ECO:0000313" key="8">
    <source>
        <dbReference type="Proteomes" id="UP001162834"/>
    </source>
</evidence>
<dbReference type="InterPro" id="IPR003012">
    <property type="entry name" value="Tet_transcr_reg_TetR"/>
</dbReference>
<dbReference type="InterPro" id="IPR001647">
    <property type="entry name" value="HTH_TetR"/>
</dbReference>
<evidence type="ECO:0000256" key="4">
    <source>
        <dbReference type="ARBA" id="ARBA00023163"/>
    </source>
</evidence>
<dbReference type="PANTHER" id="PTHR30055">
    <property type="entry name" value="HTH-TYPE TRANSCRIPTIONAL REGULATOR RUTR"/>
    <property type="match status" value="1"/>
</dbReference>
<dbReference type="PANTHER" id="PTHR30055:SF151">
    <property type="entry name" value="TRANSCRIPTIONAL REGULATORY PROTEIN"/>
    <property type="match status" value="1"/>
</dbReference>
<keyword evidence="2" id="KW-0805">Transcription regulation</keyword>
<dbReference type="Pfam" id="PF02909">
    <property type="entry name" value="TetR_C_1"/>
    <property type="match status" value="1"/>
</dbReference>
<keyword evidence="1" id="KW-0678">Repressor</keyword>
<dbReference type="SUPFAM" id="SSF48498">
    <property type="entry name" value="Tetracyclin repressor-like, C-terminal domain"/>
    <property type="match status" value="1"/>
</dbReference>
<feature type="domain" description="HTH tetR-type" evidence="6">
    <location>
        <begin position="6"/>
        <end position="66"/>
    </location>
</feature>
<dbReference type="InterPro" id="IPR036271">
    <property type="entry name" value="Tet_transcr_reg_TetR-rel_C_sf"/>
</dbReference>
<dbReference type="PRINTS" id="PR00400">
    <property type="entry name" value="TETREPRESSOR"/>
</dbReference>
<dbReference type="PRINTS" id="PR00455">
    <property type="entry name" value="HTHTETR"/>
</dbReference>
<proteinExistence type="predicted"/>
<name>A0A9E7C0U9_9ACTN</name>
<organism evidence="7 8">
    <name type="scientific">Capillimicrobium parvum</name>
    <dbReference type="NCBI Taxonomy" id="2884022"/>
    <lineage>
        <taxon>Bacteria</taxon>
        <taxon>Bacillati</taxon>
        <taxon>Actinomycetota</taxon>
        <taxon>Thermoleophilia</taxon>
        <taxon>Solirubrobacterales</taxon>
        <taxon>Capillimicrobiaceae</taxon>
        <taxon>Capillimicrobium</taxon>
    </lineage>
</organism>
<evidence type="ECO:0000313" key="7">
    <source>
        <dbReference type="EMBL" id="UGS35999.1"/>
    </source>
</evidence>
<dbReference type="Proteomes" id="UP001162834">
    <property type="component" value="Chromosome"/>
</dbReference>
<dbReference type="InterPro" id="IPR009057">
    <property type="entry name" value="Homeodomain-like_sf"/>
</dbReference>
<evidence type="ECO:0000256" key="2">
    <source>
        <dbReference type="ARBA" id="ARBA00023015"/>
    </source>
</evidence>
<dbReference type="Gene3D" id="1.10.10.60">
    <property type="entry name" value="Homeodomain-like"/>
    <property type="match status" value="1"/>
</dbReference>
<dbReference type="RefSeq" id="WP_259315679.1">
    <property type="nucleotide sequence ID" value="NZ_CP087164.1"/>
</dbReference>
<dbReference type="SUPFAM" id="SSF46689">
    <property type="entry name" value="Homeodomain-like"/>
    <property type="match status" value="1"/>
</dbReference>
<dbReference type="Gene3D" id="1.10.357.10">
    <property type="entry name" value="Tetracycline Repressor, domain 2"/>
    <property type="match status" value="1"/>
</dbReference>
<dbReference type="EMBL" id="CP087164">
    <property type="protein sequence ID" value="UGS35999.1"/>
    <property type="molecule type" value="Genomic_DNA"/>
</dbReference>
<dbReference type="GO" id="GO:0045892">
    <property type="term" value="P:negative regulation of DNA-templated transcription"/>
    <property type="evidence" value="ECO:0007669"/>
    <property type="project" value="InterPro"/>
</dbReference>
<reference evidence="7" key="1">
    <citation type="journal article" date="2022" name="Int. J. Syst. Evol. Microbiol.">
        <title>Pseudomonas aegrilactucae sp. nov. and Pseudomonas morbosilactucae sp. nov., pathogens causing bacterial rot of lettuce in Japan.</title>
        <authorList>
            <person name="Sawada H."/>
            <person name="Fujikawa T."/>
            <person name="Satou M."/>
        </authorList>
    </citation>
    <scope>NUCLEOTIDE SEQUENCE</scope>
    <source>
        <strain evidence="7">0166_1</strain>
    </source>
</reference>
<dbReference type="GO" id="GO:0046677">
    <property type="term" value="P:response to antibiotic"/>
    <property type="evidence" value="ECO:0007669"/>
    <property type="project" value="InterPro"/>
</dbReference>
<keyword evidence="3 5" id="KW-0238">DNA-binding</keyword>
<evidence type="ECO:0000259" key="6">
    <source>
        <dbReference type="PROSITE" id="PS50977"/>
    </source>
</evidence>
<dbReference type="KEGG" id="sbae:DSM104329_02396"/>
<keyword evidence="4" id="KW-0804">Transcription</keyword>
<keyword evidence="8" id="KW-1185">Reference proteome</keyword>
<protein>
    <submittedName>
        <fullName evidence="7">Tetracycline repressor protein class H</fullName>
    </submittedName>
</protein>
<sequence>MARKTALSRERITEAGMRLVEREGPQALTLRRLGDALGVDPTALYRHFRNKEELLSAIGDRTLDGRIVDPGEEVGWRDGLRDLCLRLRAAYLAQPAVADVVRSGPPRQGNELLLTEVMLRLLHRAGFAPARAAAAYHSLIGLSLGSAAIDAPVSRLPQREREQLYERWRREYAALDPLRYPVSVEHARALWEGDALHRFEVSLDTMLDGLEAERARSGGAAALEAPPA</sequence>
<dbReference type="GO" id="GO:0003700">
    <property type="term" value="F:DNA-binding transcription factor activity"/>
    <property type="evidence" value="ECO:0007669"/>
    <property type="project" value="TreeGrafter"/>
</dbReference>
<feature type="DNA-binding region" description="H-T-H motif" evidence="5">
    <location>
        <begin position="29"/>
        <end position="48"/>
    </location>
</feature>
<evidence type="ECO:0000256" key="3">
    <source>
        <dbReference type="ARBA" id="ARBA00023125"/>
    </source>
</evidence>
<dbReference type="GO" id="GO:0000976">
    <property type="term" value="F:transcription cis-regulatory region binding"/>
    <property type="evidence" value="ECO:0007669"/>
    <property type="project" value="TreeGrafter"/>
</dbReference>
<accession>A0A9E7C0U9</accession>
<evidence type="ECO:0000256" key="5">
    <source>
        <dbReference type="PROSITE-ProRule" id="PRU00335"/>
    </source>
</evidence>
<evidence type="ECO:0000256" key="1">
    <source>
        <dbReference type="ARBA" id="ARBA00022491"/>
    </source>
</evidence>
<dbReference type="PROSITE" id="PS50977">
    <property type="entry name" value="HTH_TETR_2"/>
    <property type="match status" value="1"/>
</dbReference>
<dbReference type="Pfam" id="PF00440">
    <property type="entry name" value="TetR_N"/>
    <property type="match status" value="1"/>
</dbReference>
<dbReference type="InterPro" id="IPR004111">
    <property type="entry name" value="Repressor_TetR_C"/>
</dbReference>
<dbReference type="AlphaFoldDB" id="A0A9E7C0U9"/>
<dbReference type="InterPro" id="IPR050109">
    <property type="entry name" value="HTH-type_TetR-like_transc_reg"/>
</dbReference>
<gene>
    <name evidence="7" type="primary">tetR_3</name>
    <name evidence="7" type="ORF">DSM104329_02396</name>
</gene>